<evidence type="ECO:0000313" key="1">
    <source>
        <dbReference type="Proteomes" id="UP000050795"/>
    </source>
</evidence>
<evidence type="ECO:0000313" key="2">
    <source>
        <dbReference type="WBParaSite" id="TREG1_121080.1"/>
    </source>
</evidence>
<name>A0AA85J123_TRIRE</name>
<protein>
    <submittedName>
        <fullName evidence="2">Uncharacterized protein</fullName>
    </submittedName>
</protein>
<dbReference type="AlphaFoldDB" id="A0AA85J123"/>
<dbReference type="WBParaSite" id="TREG1_121080.1">
    <property type="protein sequence ID" value="TREG1_121080.1"/>
    <property type="gene ID" value="TREG1_121080"/>
</dbReference>
<dbReference type="Proteomes" id="UP000050795">
    <property type="component" value="Unassembled WGS sequence"/>
</dbReference>
<reference evidence="2" key="2">
    <citation type="submission" date="2023-11" db="UniProtKB">
        <authorList>
            <consortium name="WormBaseParasite"/>
        </authorList>
    </citation>
    <scope>IDENTIFICATION</scope>
</reference>
<accession>A0AA85J123</accession>
<organism evidence="1 2">
    <name type="scientific">Trichobilharzia regenti</name>
    <name type="common">Nasal bird schistosome</name>
    <dbReference type="NCBI Taxonomy" id="157069"/>
    <lineage>
        <taxon>Eukaryota</taxon>
        <taxon>Metazoa</taxon>
        <taxon>Spiralia</taxon>
        <taxon>Lophotrochozoa</taxon>
        <taxon>Platyhelminthes</taxon>
        <taxon>Trematoda</taxon>
        <taxon>Digenea</taxon>
        <taxon>Strigeidida</taxon>
        <taxon>Schistosomatoidea</taxon>
        <taxon>Schistosomatidae</taxon>
        <taxon>Trichobilharzia</taxon>
    </lineage>
</organism>
<keyword evidence="1" id="KW-1185">Reference proteome</keyword>
<reference evidence="1" key="1">
    <citation type="submission" date="2022-06" db="EMBL/GenBank/DDBJ databases">
        <authorList>
            <person name="Berger JAMES D."/>
            <person name="Berger JAMES D."/>
        </authorList>
    </citation>
    <scope>NUCLEOTIDE SEQUENCE [LARGE SCALE GENOMIC DNA]</scope>
</reference>
<sequence length="122" mass="13858">MRILFLMLSECRRFPNWFQVDEGISCLSDSDWLALTPWSLSSAVETMLLGQINERDNLCQISPIDGDWCWLLLLLIGRLSSSPPSLLCSLGVLFSLLLRPACWFSLASLRVCVTLDKYHPHT</sequence>
<proteinExistence type="predicted"/>